<dbReference type="Proteomes" id="UP000239554">
    <property type="component" value="Chromosome"/>
</dbReference>
<evidence type="ECO:0000313" key="2">
    <source>
        <dbReference type="Proteomes" id="UP000239554"/>
    </source>
</evidence>
<proteinExistence type="predicted"/>
<name>A0A7U5TH45_ECOLX</name>
<dbReference type="AlphaFoldDB" id="A0A7U5TH45"/>
<protein>
    <recommendedName>
        <fullName evidence="3">Phage tail protein</fullName>
    </recommendedName>
</protein>
<gene>
    <name evidence="1" type="ORF">C3F40_03800</name>
</gene>
<organism evidence="1 2">
    <name type="scientific">Escherichia coli</name>
    <dbReference type="NCBI Taxonomy" id="562"/>
    <lineage>
        <taxon>Bacteria</taxon>
        <taxon>Pseudomonadati</taxon>
        <taxon>Pseudomonadota</taxon>
        <taxon>Gammaproteobacteria</taxon>
        <taxon>Enterobacterales</taxon>
        <taxon>Enterobacteriaceae</taxon>
        <taxon>Escherichia</taxon>
    </lineage>
</organism>
<evidence type="ECO:0000313" key="1">
    <source>
        <dbReference type="EMBL" id="AUY01015.1"/>
    </source>
</evidence>
<dbReference type="RefSeq" id="WP_104457385.1">
    <property type="nucleotide sequence ID" value="NZ_CP026399.1"/>
</dbReference>
<accession>A0A7U5TH45</accession>
<reference evidence="1 2" key="1">
    <citation type="journal article" date="2018" name="MBio">
        <title>Genomic Analysis of Hospital Plumbing Reveals Diverse Reservoir of Bacterial Plasmids Conferring Carbapenem Resistance.</title>
        <authorList>
            <consortium name="NISC Comparative Sequencing Program"/>
            <person name="Weingarten R.A."/>
            <person name="Johnson R.C."/>
            <person name="Conlan S."/>
            <person name="Ramsburg A.M."/>
            <person name="Dekker J.P."/>
            <person name="Lau A.F."/>
            <person name="Khil P."/>
            <person name="Odom R.T."/>
            <person name="Deming C."/>
            <person name="Park M."/>
            <person name="Thomas P.J."/>
            <person name="Henderson D.K."/>
            <person name="Palmore T.N."/>
            <person name="Segre J.A."/>
            <person name="Frank K.M."/>
        </authorList>
    </citation>
    <scope>NUCLEOTIDE SEQUENCE [LARGE SCALE GENOMIC DNA]</scope>
    <source>
        <strain evidence="1 2">ECONIH4</strain>
    </source>
</reference>
<evidence type="ECO:0008006" key="3">
    <source>
        <dbReference type="Google" id="ProtNLM"/>
    </source>
</evidence>
<dbReference type="EMBL" id="CP026399">
    <property type="protein sequence ID" value="AUY01015.1"/>
    <property type="molecule type" value="Genomic_DNA"/>
</dbReference>
<dbReference type="CDD" id="cd19958">
    <property type="entry name" value="pyocin_knob"/>
    <property type="match status" value="2"/>
</dbReference>
<sequence length="429" mass="45284">MSENNYGAIMMRGVLPASANLNNYGPVPDFIGQWSRSTNTNTTAAYGFPEDNGQGILEVFAGGRYGALQRYTVSTSGNVYIRSLNGTWNGTDGPWSDWLPAGIQTRTSFFTGDLNTLKTPGEWSVTTPFTNGPTDVAGICEVIPRLNGTGLIQRYTAIATGAASVNRTWQRTLSGGTWSGWDPVGIKPLNDLGIGVPSNVLSSLDWQNFDFVPGALYVVQSGNMTNVPAGLDVPGATYNTLIRVNGPEGGTRHVEVIYSTTTSANFRYYQVRVAGATGARTFSVRQVFTSADVLPLINGGLGASTAAGGRATLGLKTAALRDVGVGANQIPDMSSFEFVGNSAAGFLRLPNGFKLQWLETGRVEAGTSGVGYWAYPFSEFCLFAIAVPVAVTSNVVAGNLVAGNFSAVAVELHNWGQISAAARIIGFGR</sequence>